<accession>A0A101A5S4</accession>
<evidence type="ECO:0000256" key="1">
    <source>
        <dbReference type="ARBA" id="ARBA00022679"/>
    </source>
</evidence>
<evidence type="ECO:0000313" key="3">
    <source>
        <dbReference type="EMBL" id="KUI14485.1"/>
    </source>
</evidence>
<dbReference type="Proteomes" id="UP000053707">
    <property type="component" value="Unassembled WGS sequence"/>
</dbReference>
<keyword evidence="4" id="KW-1185">Reference proteome</keyword>
<evidence type="ECO:0008006" key="5">
    <source>
        <dbReference type="Google" id="ProtNLM"/>
    </source>
</evidence>
<evidence type="ECO:0000256" key="2">
    <source>
        <dbReference type="ARBA" id="ARBA00022695"/>
    </source>
</evidence>
<name>A0A101A5S4_9MYCO</name>
<organism evidence="3 4">
    <name type="scientific">Mycobacterium lehmannii</name>
    <dbReference type="NCBI Taxonomy" id="2048550"/>
    <lineage>
        <taxon>Bacteria</taxon>
        <taxon>Bacillati</taxon>
        <taxon>Actinomycetota</taxon>
        <taxon>Actinomycetes</taxon>
        <taxon>Mycobacteriales</taxon>
        <taxon>Mycobacteriaceae</taxon>
        <taxon>Mycobacterium</taxon>
    </lineage>
</organism>
<evidence type="ECO:0000313" key="4">
    <source>
        <dbReference type="Proteomes" id="UP000053707"/>
    </source>
</evidence>
<protein>
    <recommendedName>
        <fullName evidence="5">4-diphosphocytidyl-2C-methyl-D-erythritol kinase</fullName>
    </recommendedName>
</protein>
<dbReference type="RefSeq" id="WP_064396977.1">
    <property type="nucleotide sequence ID" value="NZ_LQIR01000023.1"/>
</dbReference>
<dbReference type="InterPro" id="IPR029044">
    <property type="entry name" value="Nucleotide-diphossugar_trans"/>
</dbReference>
<dbReference type="InterPro" id="IPR034683">
    <property type="entry name" value="IspD/TarI"/>
</dbReference>
<proteinExistence type="predicted"/>
<dbReference type="GO" id="GO:0070567">
    <property type="term" value="F:cytidylyltransferase activity"/>
    <property type="evidence" value="ECO:0007669"/>
    <property type="project" value="InterPro"/>
</dbReference>
<dbReference type="Gene3D" id="3.90.550.10">
    <property type="entry name" value="Spore Coat Polysaccharide Biosynthesis Protein SpsA, Chain A"/>
    <property type="match status" value="1"/>
</dbReference>
<keyword evidence="1" id="KW-0808">Transferase</keyword>
<gene>
    <name evidence="3" type="ORF">AU192_14810</name>
</gene>
<comment type="caution">
    <text evidence="3">The sequence shown here is derived from an EMBL/GenBank/DDBJ whole genome shotgun (WGS) entry which is preliminary data.</text>
</comment>
<dbReference type="SUPFAM" id="SSF53448">
    <property type="entry name" value="Nucleotide-diphospho-sugar transferases"/>
    <property type="match status" value="1"/>
</dbReference>
<dbReference type="EMBL" id="LQIR01000023">
    <property type="protein sequence ID" value="KUI14485.1"/>
    <property type="molecule type" value="Genomic_DNA"/>
</dbReference>
<reference evidence="3 4" key="1">
    <citation type="submission" date="2016-01" db="EMBL/GenBank/DDBJ databases">
        <authorList>
            <consortium name="TB Trials Study Group"/>
            <person name="Sutton G."/>
            <person name="Brinkac L."/>
            <person name="Sanka R."/>
            <person name="Adams M."/>
            <person name="Lau E.L."/>
            <person name="Macaden R."/>
            <person name="Grewal H.M.S."/>
        </authorList>
    </citation>
    <scope>NUCLEOTIDE SEQUENCE [LARGE SCALE GENOMIC DNA]</scope>
    <source>
        <strain evidence="3 4">IS-1744</strain>
    </source>
</reference>
<dbReference type="Pfam" id="PF01128">
    <property type="entry name" value="IspD"/>
    <property type="match status" value="1"/>
</dbReference>
<keyword evidence="2" id="KW-0548">Nucleotidyltransferase</keyword>
<sequence length="230" mass="23675">MTALPGQSFAAVVTAPAAESAALEPVAGRSPLSRVVRDCLEAVADPARVVVAVAEQFADDVRALLARDGSAVGLVAVAGTATRAQCLAAALEKAVAEPVFASHVLVYNGNQPLTPAQLQARVIEHLRQGASVVLPVLPVTDSVKVVDERGVVTASLNRSTLQTVQYPRGFAADHLGRLIAESVGEFDEALEAIRSAVPVATVDGDAEAVSVDLPHDGPLLEAIIASRGAR</sequence>
<dbReference type="AlphaFoldDB" id="A0A101A5S4"/>